<evidence type="ECO:0000313" key="2">
    <source>
        <dbReference type="Proteomes" id="UP000053593"/>
    </source>
</evidence>
<keyword evidence="2" id="KW-1185">Reference proteome</keyword>
<gene>
    <name evidence="1" type="ORF">GYMLUDRAFT_75530</name>
</gene>
<sequence length="379" mass="42008">MNSTPPKTYAQLLLPRGNGYPMWRPEPSETLPEHAKLGVDVGDVGLITEDGGFDFLFNIFLPADHPINTPRGVPEGFIPLPKQPYQILHNSAHHSSREPISSNGARTLRINFDSTFQSPGSAITGGAGIELKFSRSSGAVLMLPKGAGRTDYQARLTLKEYATQNAESWYQFATGPPLGREVRNGDLYLVRGVDKTTDWQLGAFSRDTEEQNFSIQFITAGVADSKLRMARSVEEEGVFTAREMDQSQISERPNQTVFIRGLKIRLRGFTRARLGIGKVKAGVQDIHDLSPSEVLERGQGSVTSLYSMVTSLTRAQAEHPSDIINEYLLATCQEARVAITDDDEWCSILRESDDKIPDKYQLITRIKQKYDICVNADSG</sequence>
<dbReference type="HOGENOM" id="CLU_021108_6_1_1"/>
<proteinExistence type="predicted"/>
<evidence type="ECO:0000313" key="1">
    <source>
        <dbReference type="EMBL" id="KIK57597.1"/>
    </source>
</evidence>
<dbReference type="OrthoDB" id="2662290at2759"/>
<name>A0A0D0CH95_9AGAR</name>
<dbReference type="Proteomes" id="UP000053593">
    <property type="component" value="Unassembled WGS sequence"/>
</dbReference>
<accession>A0A0D0CH95</accession>
<protein>
    <submittedName>
        <fullName evidence="1">Uncharacterized protein</fullName>
    </submittedName>
</protein>
<dbReference type="EMBL" id="KN834790">
    <property type="protein sequence ID" value="KIK57597.1"/>
    <property type="molecule type" value="Genomic_DNA"/>
</dbReference>
<reference evidence="1 2" key="1">
    <citation type="submission" date="2014-04" db="EMBL/GenBank/DDBJ databases">
        <title>Evolutionary Origins and Diversification of the Mycorrhizal Mutualists.</title>
        <authorList>
            <consortium name="DOE Joint Genome Institute"/>
            <consortium name="Mycorrhizal Genomics Consortium"/>
            <person name="Kohler A."/>
            <person name="Kuo A."/>
            <person name="Nagy L.G."/>
            <person name="Floudas D."/>
            <person name="Copeland A."/>
            <person name="Barry K.W."/>
            <person name="Cichocki N."/>
            <person name="Veneault-Fourrey C."/>
            <person name="LaButti K."/>
            <person name="Lindquist E.A."/>
            <person name="Lipzen A."/>
            <person name="Lundell T."/>
            <person name="Morin E."/>
            <person name="Murat C."/>
            <person name="Riley R."/>
            <person name="Ohm R."/>
            <person name="Sun H."/>
            <person name="Tunlid A."/>
            <person name="Henrissat B."/>
            <person name="Grigoriev I.V."/>
            <person name="Hibbett D.S."/>
            <person name="Martin F."/>
        </authorList>
    </citation>
    <scope>NUCLEOTIDE SEQUENCE [LARGE SCALE GENOMIC DNA]</scope>
    <source>
        <strain evidence="1 2">FD-317 M1</strain>
    </source>
</reference>
<dbReference type="AlphaFoldDB" id="A0A0D0CH95"/>
<organism evidence="1 2">
    <name type="scientific">Collybiopsis luxurians FD-317 M1</name>
    <dbReference type="NCBI Taxonomy" id="944289"/>
    <lineage>
        <taxon>Eukaryota</taxon>
        <taxon>Fungi</taxon>
        <taxon>Dikarya</taxon>
        <taxon>Basidiomycota</taxon>
        <taxon>Agaricomycotina</taxon>
        <taxon>Agaricomycetes</taxon>
        <taxon>Agaricomycetidae</taxon>
        <taxon>Agaricales</taxon>
        <taxon>Marasmiineae</taxon>
        <taxon>Omphalotaceae</taxon>
        <taxon>Collybiopsis</taxon>
        <taxon>Collybiopsis luxurians</taxon>
    </lineage>
</organism>